<keyword evidence="2" id="KW-1133">Transmembrane helix</keyword>
<dbReference type="Proteomes" id="UP000103899">
    <property type="component" value="Segment"/>
</dbReference>
<evidence type="ECO:0000256" key="2">
    <source>
        <dbReference type="SAM" id="Phobius"/>
    </source>
</evidence>
<dbReference type="KEGG" id="vg:80534896"/>
<keyword evidence="2" id="KW-0812">Transmembrane</keyword>
<feature type="region of interest" description="Disordered" evidence="1">
    <location>
        <begin position="142"/>
        <end position="202"/>
    </location>
</feature>
<feature type="compositionally biased region" description="Low complexity" evidence="1">
    <location>
        <begin position="181"/>
        <end position="191"/>
    </location>
</feature>
<evidence type="ECO:0000313" key="3">
    <source>
        <dbReference type="EMBL" id="AFK84004.1"/>
    </source>
</evidence>
<dbReference type="EMBL" id="JQ805139">
    <property type="protein sequence ID" value="AFK84004.1"/>
    <property type="molecule type" value="Genomic_DNA"/>
</dbReference>
<feature type="compositionally biased region" description="Polar residues" evidence="1">
    <location>
        <begin position="106"/>
        <end position="125"/>
    </location>
</feature>
<protein>
    <submittedName>
        <fullName evidence="3">B158</fullName>
    </submittedName>
</protein>
<organism evidence="3 4">
    <name type="scientific">miniopterid betaherpesvirus 1</name>
    <dbReference type="NCBI Taxonomy" id="3070189"/>
    <lineage>
        <taxon>Viruses</taxon>
        <taxon>Duplodnaviria</taxon>
        <taxon>Heunggongvirae</taxon>
        <taxon>Peploviricota</taxon>
        <taxon>Herviviricetes</taxon>
        <taxon>Herpesvirales</taxon>
        <taxon>Orthoherpesviridae</taxon>
        <taxon>Betaherpesvirinae</taxon>
        <taxon>Quwivirus</taxon>
        <taxon>Quwivirus miniopteridbeta1</taxon>
    </lineage>
</organism>
<sequence length="202" mass="21520">MWTDSDEDSLELTSLRRPFKGPRSGSFKRRDGFCTPRCEATFVGCVMAAACMVASLILLSCAGCPGCCGMPPDDDAIVSRNRNATVELTGAGDNASAEATAPLERSTATSDALSTPSPPTTRVDNATLIPTTDVTFSTLITGETPTTAENESSSEQPRTYTGTVLTPTPNSSRSKRRRRGAATNRTSTTGREQTKKLPKKYQ</sequence>
<dbReference type="RefSeq" id="YP_010797193.1">
    <property type="nucleotide sequence ID" value="NC_076129.1"/>
</dbReference>
<dbReference type="GeneID" id="80534896"/>
<feature type="transmembrane region" description="Helical" evidence="2">
    <location>
        <begin position="38"/>
        <end position="59"/>
    </location>
</feature>
<evidence type="ECO:0000256" key="1">
    <source>
        <dbReference type="SAM" id="MobiDB-lite"/>
    </source>
</evidence>
<keyword evidence="4" id="KW-1185">Reference proteome</keyword>
<evidence type="ECO:0000313" key="4">
    <source>
        <dbReference type="Proteomes" id="UP000103899"/>
    </source>
</evidence>
<feature type="compositionally biased region" description="Polar residues" evidence="1">
    <location>
        <begin position="142"/>
        <end position="165"/>
    </location>
</feature>
<name>I3VQG0_9BETA</name>
<keyword evidence="2" id="KW-0472">Membrane</keyword>
<reference evidence="3 4" key="1">
    <citation type="journal article" date="2012" name="J. Virol.">
        <title>A Novel Bat Herpesvirus Encodes Homologues of Major Histocompatibility Complex Classes I and II, C-Type Lectin, and a Unique Family of Immune-Related Genes.</title>
        <authorList>
            <person name="Zhang H."/>
            <person name="Todd S."/>
            <person name="Tachedjian M."/>
            <person name="Barr J.A."/>
            <person name="Luo M."/>
            <person name="Yu M."/>
            <person name="Marsh G.A."/>
            <person name="Crameri G."/>
            <person name="Wang L.F."/>
        </authorList>
    </citation>
    <scope>NUCLEOTIDE SEQUENCE [LARGE SCALE GENOMIC DNA]</scope>
    <source>
        <strain evidence="3">B7D8</strain>
    </source>
</reference>
<proteinExistence type="predicted"/>
<feature type="region of interest" description="Disordered" evidence="1">
    <location>
        <begin position="89"/>
        <end position="125"/>
    </location>
</feature>
<accession>I3VQG0</accession>